<keyword evidence="2" id="KW-1185">Reference proteome</keyword>
<protein>
    <recommendedName>
        <fullName evidence="3">Molecular chaperone DnaJ</fullName>
    </recommendedName>
</protein>
<organism evidence="1 2">
    <name type="scientific">Kaistella yananensis</name>
    <dbReference type="NCBI Taxonomy" id="2989820"/>
    <lineage>
        <taxon>Bacteria</taxon>
        <taxon>Pseudomonadati</taxon>
        <taxon>Bacteroidota</taxon>
        <taxon>Flavobacteriia</taxon>
        <taxon>Flavobacteriales</taxon>
        <taxon>Weeksellaceae</taxon>
        <taxon>Chryseobacterium group</taxon>
        <taxon>Kaistella</taxon>
    </lineage>
</organism>
<evidence type="ECO:0000313" key="2">
    <source>
        <dbReference type="Proteomes" id="UP001209107"/>
    </source>
</evidence>
<evidence type="ECO:0000313" key="1">
    <source>
        <dbReference type="EMBL" id="MCW4452955.1"/>
    </source>
</evidence>
<proteinExistence type="predicted"/>
<gene>
    <name evidence="1" type="ORF">OK344_12150</name>
</gene>
<reference evidence="1 2" key="1">
    <citation type="submission" date="2022-10" db="EMBL/GenBank/DDBJ databases">
        <title>Kaistella sp. BT-6-1-3.</title>
        <authorList>
            <person name="Ai J."/>
            <person name="Deng Z."/>
        </authorList>
    </citation>
    <scope>NUCLEOTIDE SEQUENCE [LARGE SCALE GENOMIC DNA]</scope>
    <source>
        <strain evidence="1 2">BT6-1-3</strain>
    </source>
</reference>
<accession>A0ABT3JQB3</accession>
<dbReference type="Proteomes" id="UP001209107">
    <property type="component" value="Unassembled WGS sequence"/>
</dbReference>
<evidence type="ECO:0008006" key="3">
    <source>
        <dbReference type="Google" id="ProtNLM"/>
    </source>
</evidence>
<name>A0ABT3JQB3_9FLAO</name>
<comment type="caution">
    <text evidence="1">The sequence shown here is derived from an EMBL/GenBank/DDBJ whole genome shotgun (WGS) entry which is preliminary data.</text>
</comment>
<sequence>MYPAADRARAEMQQTNDAHTATTCTRCNGKGVAGYSRVSVTNPSENFGVDRYLTGRYTTTTRYGDTLFPNICTECGGKGVK</sequence>
<dbReference type="EMBL" id="JAPCHZ010000006">
    <property type="protein sequence ID" value="MCW4452955.1"/>
    <property type="molecule type" value="Genomic_DNA"/>
</dbReference>
<dbReference type="RefSeq" id="WP_265145029.1">
    <property type="nucleotide sequence ID" value="NZ_JAPCHZ010000006.1"/>
</dbReference>